<comment type="caution">
    <text evidence="4">The sequence shown here is derived from an EMBL/GenBank/DDBJ whole genome shotgun (WGS) entry which is preliminary data.</text>
</comment>
<feature type="domain" description="Conjugative transposon TraM C-terminal" evidence="3">
    <location>
        <begin position="347"/>
        <end position="507"/>
    </location>
</feature>
<evidence type="ECO:0000256" key="2">
    <source>
        <dbReference type="SAM" id="Phobius"/>
    </source>
</evidence>
<feature type="region of interest" description="Disordered" evidence="1">
    <location>
        <begin position="76"/>
        <end position="141"/>
    </location>
</feature>
<dbReference type="OrthoDB" id="1453786at2"/>
<dbReference type="RefSeq" id="WP_109745406.1">
    <property type="nucleotide sequence ID" value="NZ_QGGO01000044.1"/>
</dbReference>
<keyword evidence="2" id="KW-0472">Membrane</keyword>
<evidence type="ECO:0000259" key="3">
    <source>
        <dbReference type="Pfam" id="PF12508"/>
    </source>
</evidence>
<reference evidence="4 5" key="1">
    <citation type="submission" date="2018-05" db="EMBL/GenBank/DDBJ databases">
        <title>Genomic Encyclopedia of Archaeal and Bacterial Type Strains, Phase II (KMG-II): from individual species to whole genera.</title>
        <authorList>
            <person name="Goeker M."/>
        </authorList>
    </citation>
    <scope>NUCLEOTIDE SEQUENCE [LARGE SCALE GENOMIC DNA]</scope>
    <source>
        <strain evidence="4 5">DSM 22214</strain>
    </source>
</reference>
<protein>
    <submittedName>
        <fullName evidence="4">Uncharacterized protein DUF3714</fullName>
    </submittedName>
</protein>
<dbReference type="AlphaFoldDB" id="A0A316DGP7"/>
<keyword evidence="2" id="KW-0812">Transmembrane</keyword>
<dbReference type="Pfam" id="PF12508">
    <property type="entry name" value="Transposon_TraM"/>
    <property type="match status" value="1"/>
</dbReference>
<sequence>MSAQTNTINAPQRRKIELNRRQKILLFAFLPFWVILGTVGMTYGFIGDNSNEVTTTNPNQINMPVANAKITPIEETEKKGSSLDELNPTSVSRNSDNLAFQGSFNENESTNLGNLSPNSGDLISGRDKNASPRSNSFSYEQEKGIQNRFDAIERNTDQNLKRQAYGFTASNQPNRQLKTSINQENLAYVNRSGYDNSRLINEIYSGKPTEDYQRKLNQEAVVKSEREARQDKYDDMLLKMVDNENKRIEKQTNNPTANPFNNGSTNQIPAFARNNRKASTTKVKSDDEIFEDALNGIPPKQTTGSLVKADGGSPQIVSAKAENAFFGLNGKRTEVNKKRTRYEAVEGVIHGSGDGVSVTNGSTVKIRILSETKLQLQGEELSLQPNTLITGICSISGDRIMIKVTNLRIDNYLYPVSMQVYDLDGQQGVYVKDLAQKTQLNSALVHSASQSVQPSYLISQGSVGNQVGTQIATNTLQSVSNVGRNILTTKIAQVKAFIRPNYRVLLKFQEFDAKP</sequence>
<dbReference type="Proteomes" id="UP000245489">
    <property type="component" value="Unassembled WGS sequence"/>
</dbReference>
<dbReference type="InterPro" id="IPR055407">
    <property type="entry name" value="TraM_C"/>
</dbReference>
<feature type="transmembrane region" description="Helical" evidence="2">
    <location>
        <begin position="24"/>
        <end position="46"/>
    </location>
</feature>
<keyword evidence="5" id="KW-1185">Reference proteome</keyword>
<gene>
    <name evidence="4" type="ORF">LV89_04746</name>
</gene>
<evidence type="ECO:0000313" key="5">
    <source>
        <dbReference type="Proteomes" id="UP000245489"/>
    </source>
</evidence>
<name>A0A316DGP7_9BACT</name>
<proteinExistence type="predicted"/>
<feature type="compositionally biased region" description="Polar residues" evidence="1">
    <location>
        <begin position="87"/>
        <end position="121"/>
    </location>
</feature>
<accession>A0A316DGP7</accession>
<evidence type="ECO:0000256" key="1">
    <source>
        <dbReference type="SAM" id="MobiDB-lite"/>
    </source>
</evidence>
<keyword evidence="2" id="KW-1133">Transmembrane helix</keyword>
<dbReference type="EMBL" id="QGGO01000044">
    <property type="protein sequence ID" value="PWK16788.1"/>
    <property type="molecule type" value="Genomic_DNA"/>
</dbReference>
<organism evidence="4 5">
    <name type="scientific">Arcicella aurantiaca</name>
    <dbReference type="NCBI Taxonomy" id="591202"/>
    <lineage>
        <taxon>Bacteria</taxon>
        <taxon>Pseudomonadati</taxon>
        <taxon>Bacteroidota</taxon>
        <taxon>Cytophagia</taxon>
        <taxon>Cytophagales</taxon>
        <taxon>Flectobacillaceae</taxon>
        <taxon>Arcicella</taxon>
    </lineage>
</organism>
<evidence type="ECO:0000313" key="4">
    <source>
        <dbReference type="EMBL" id="PWK16788.1"/>
    </source>
</evidence>